<dbReference type="PANTHER" id="PTHR15462">
    <property type="entry name" value="SERINE PROTEASE"/>
    <property type="match status" value="1"/>
</dbReference>
<dbReference type="PANTHER" id="PTHR15462:SF19">
    <property type="entry name" value="PEPTIDASE S1 DOMAIN-CONTAINING PROTEIN"/>
    <property type="match status" value="1"/>
</dbReference>
<organism evidence="2">
    <name type="scientific">freshwater metagenome</name>
    <dbReference type="NCBI Taxonomy" id="449393"/>
    <lineage>
        <taxon>unclassified sequences</taxon>
        <taxon>metagenomes</taxon>
        <taxon>ecological metagenomes</taxon>
    </lineage>
</organism>
<dbReference type="InterPro" id="IPR043504">
    <property type="entry name" value="Peptidase_S1_PA_chymotrypsin"/>
</dbReference>
<accession>A0A6J7J2D0</accession>
<proteinExistence type="predicted"/>
<dbReference type="Gene3D" id="2.40.10.10">
    <property type="entry name" value="Trypsin-like serine proteases"/>
    <property type="match status" value="2"/>
</dbReference>
<reference evidence="2" key="1">
    <citation type="submission" date="2020-05" db="EMBL/GenBank/DDBJ databases">
        <authorList>
            <person name="Chiriac C."/>
            <person name="Salcher M."/>
            <person name="Ghai R."/>
            <person name="Kavagutti S V."/>
        </authorList>
    </citation>
    <scope>NUCLEOTIDE SEQUENCE</scope>
</reference>
<evidence type="ECO:0000256" key="1">
    <source>
        <dbReference type="ARBA" id="ARBA00022729"/>
    </source>
</evidence>
<dbReference type="EMBL" id="CAFBMX010000007">
    <property type="protein sequence ID" value="CAB4937375.1"/>
    <property type="molecule type" value="Genomic_DNA"/>
</dbReference>
<keyword evidence="1" id="KW-0732">Signal</keyword>
<name>A0A6J7J2D0_9ZZZZ</name>
<protein>
    <submittedName>
        <fullName evidence="2">Unannotated protein</fullName>
    </submittedName>
</protein>
<dbReference type="AlphaFoldDB" id="A0A6J7J2D0"/>
<dbReference type="InterPro" id="IPR050966">
    <property type="entry name" value="Glutamyl_endopeptidase"/>
</dbReference>
<evidence type="ECO:0000313" key="2">
    <source>
        <dbReference type="EMBL" id="CAB4937375.1"/>
    </source>
</evidence>
<dbReference type="SUPFAM" id="SSF50494">
    <property type="entry name" value="Trypsin-like serine proteases"/>
    <property type="match status" value="1"/>
</dbReference>
<sequence>MALALLLAALAGPAAAAPTLPGAVGKATGQSRGQVLAYWTAARKAAAKPRELAKPGTGGGGTTSTSYTITKVGATERTTYPGRTNGKVYMTFGASNYVCSGTAVASTNQSTVLTAGHCVWDKASGYATNFLFVPAKSGLSEPYGAFAATNLYTTTAWHDSEDFSFDNGAAKVGTVGGVTLTGTVGGRSVSFSGARDQTYTLYGYPAAGKYSGQDLYKCATRYAGDDPGGASDPKPIGVRCKWPGGSSGGAWIGADGNIASVTSFGYSTLQDWVFGPYLGAVAQAFYTDVQDN</sequence>
<dbReference type="InterPro" id="IPR009003">
    <property type="entry name" value="Peptidase_S1_PA"/>
</dbReference>
<gene>
    <name evidence="2" type="ORF">UFOPK3674_01576</name>
</gene>